<dbReference type="SMART" id="SM00028">
    <property type="entry name" value="TPR"/>
    <property type="match status" value="4"/>
</dbReference>
<dbReference type="PANTHER" id="PTHR12558:SF13">
    <property type="entry name" value="CELL DIVISION CYCLE PROTEIN 27 HOMOLOG"/>
    <property type="match status" value="1"/>
</dbReference>
<proteinExistence type="predicted"/>
<sequence>MKSLPLVVLICGSLMLSACVTTVESRLTRKADPEKAVDNYTQLGLGYIQQGRFDRARARLNRALEIDPDYAPANNAMALLLQSEREPELAEEYFLKSIDLDDDFSQGQFNYGMFLMQHNRYGEACQYLKQAADDVEYQQRAKASQNLGLCYYRDGQVDLAIKTYERMLKASRFNAPVLVNLATLLFEKRRYDEAQHYYDRFAQIVARKQNQQSANSLWLGIKLGRINQDGKAVKEFAEQLKNNFSESSEYQLYRETL</sequence>
<keyword evidence="1" id="KW-0802">TPR repeat</keyword>
<dbReference type="InterPro" id="IPR011990">
    <property type="entry name" value="TPR-like_helical_dom_sf"/>
</dbReference>
<feature type="chain" id="PRO_5004383268" evidence="2">
    <location>
        <begin position="19"/>
        <end position="257"/>
    </location>
</feature>
<evidence type="ECO:0000256" key="1">
    <source>
        <dbReference type="PROSITE-ProRule" id="PRU00339"/>
    </source>
</evidence>
<dbReference type="Proteomes" id="UP000032749">
    <property type="component" value="Chromosome"/>
</dbReference>
<keyword evidence="2" id="KW-0732">Signal</keyword>
<gene>
    <name evidence="3" type="primary">pilF</name>
    <name evidence="3" type="ORF">OLEAN_C14890</name>
</gene>
<keyword evidence="4" id="KW-1185">Reference proteome</keyword>
<dbReference type="PANTHER" id="PTHR12558">
    <property type="entry name" value="CELL DIVISION CYCLE 16,23,27"/>
    <property type="match status" value="1"/>
</dbReference>
<dbReference type="InterPro" id="IPR019734">
    <property type="entry name" value="TPR_rpt"/>
</dbReference>
<dbReference type="AlphaFoldDB" id="R4YLZ8"/>
<organism evidence="3 4">
    <name type="scientific">Oleispira antarctica RB-8</name>
    <dbReference type="NCBI Taxonomy" id="698738"/>
    <lineage>
        <taxon>Bacteria</taxon>
        <taxon>Pseudomonadati</taxon>
        <taxon>Pseudomonadota</taxon>
        <taxon>Gammaproteobacteria</taxon>
        <taxon>Oceanospirillales</taxon>
        <taxon>Oceanospirillaceae</taxon>
        <taxon>Oleispira</taxon>
    </lineage>
</organism>
<protein>
    <submittedName>
        <fullName evidence="3">Type IV pilus biogenesis protein</fullName>
    </submittedName>
</protein>
<dbReference type="HOGENOM" id="CLU_003728_7_1_6"/>
<dbReference type="Gene3D" id="1.25.40.10">
    <property type="entry name" value="Tetratricopeptide repeat domain"/>
    <property type="match status" value="1"/>
</dbReference>
<dbReference type="PROSITE" id="PS51257">
    <property type="entry name" value="PROKAR_LIPOPROTEIN"/>
    <property type="match status" value="1"/>
</dbReference>
<dbReference type="SUPFAM" id="SSF81901">
    <property type="entry name" value="HCP-like"/>
    <property type="match status" value="1"/>
</dbReference>
<dbReference type="Pfam" id="PF13414">
    <property type="entry name" value="TPR_11"/>
    <property type="match status" value="1"/>
</dbReference>
<dbReference type="NCBIfam" id="TIGR02521">
    <property type="entry name" value="type_IV_pilW"/>
    <property type="match status" value="1"/>
</dbReference>
<dbReference type="KEGG" id="oai:OLEAN_C14890"/>
<dbReference type="Pfam" id="PF13181">
    <property type="entry name" value="TPR_8"/>
    <property type="match status" value="1"/>
</dbReference>
<feature type="repeat" description="TPR" evidence="1">
    <location>
        <begin position="37"/>
        <end position="70"/>
    </location>
</feature>
<dbReference type="Pfam" id="PF13432">
    <property type="entry name" value="TPR_16"/>
    <property type="match status" value="1"/>
</dbReference>
<accession>R4YLZ8</accession>
<evidence type="ECO:0000313" key="4">
    <source>
        <dbReference type="Proteomes" id="UP000032749"/>
    </source>
</evidence>
<evidence type="ECO:0000256" key="2">
    <source>
        <dbReference type="SAM" id="SignalP"/>
    </source>
</evidence>
<dbReference type="STRING" id="698738.OLEAN_C14890"/>
<evidence type="ECO:0000313" key="3">
    <source>
        <dbReference type="EMBL" id="CCK75665.1"/>
    </source>
</evidence>
<dbReference type="PROSITE" id="PS50293">
    <property type="entry name" value="TPR_REGION"/>
    <property type="match status" value="1"/>
</dbReference>
<dbReference type="OrthoDB" id="129043at2"/>
<dbReference type="PROSITE" id="PS50005">
    <property type="entry name" value="TPR"/>
    <property type="match status" value="2"/>
</dbReference>
<feature type="signal peptide" evidence="2">
    <location>
        <begin position="1"/>
        <end position="18"/>
    </location>
</feature>
<feature type="repeat" description="TPR" evidence="1">
    <location>
        <begin position="141"/>
        <end position="174"/>
    </location>
</feature>
<name>R4YLZ8_OLEAN</name>
<dbReference type="InterPro" id="IPR013360">
    <property type="entry name" value="Pilus_4_PilW"/>
</dbReference>
<reference evidence="3 4" key="1">
    <citation type="journal article" date="2013" name="Nat. Commun.">
        <title>Genome sequence and functional genomic analysis of the oil-degrading bacterium Oleispira antarctica.</title>
        <authorList>
            <person name="Kube M."/>
            <person name="Chernikova T.N."/>
            <person name="Al-Ramahi Y."/>
            <person name="Beloqui A."/>
            <person name="Lopez-Cortez N."/>
            <person name="Guazzaroni M.E."/>
            <person name="Heipieper H.J."/>
            <person name="Klages S."/>
            <person name="Kotsyurbenko O.R."/>
            <person name="Langer I."/>
            <person name="Nechitaylo T.Y."/>
            <person name="Lunsdorf H."/>
            <person name="Fernandez M."/>
            <person name="Juarez S."/>
            <person name="Ciordia S."/>
            <person name="Singer A."/>
            <person name="Kagan O."/>
            <person name="Egorova O."/>
            <person name="Petit P.A."/>
            <person name="Stogios P."/>
            <person name="Kim Y."/>
            <person name="Tchigvintsev A."/>
            <person name="Flick R."/>
            <person name="Denaro R."/>
            <person name="Genovese M."/>
            <person name="Albar J.P."/>
            <person name="Reva O.N."/>
            <person name="Martinez-Gomariz M."/>
            <person name="Tran H."/>
            <person name="Ferrer M."/>
            <person name="Savchenko A."/>
            <person name="Yakunin A.F."/>
            <person name="Yakimov M.M."/>
            <person name="Golyshina O.V."/>
            <person name="Reinhardt R."/>
            <person name="Golyshin P.N."/>
        </authorList>
    </citation>
    <scope>NUCLEOTIDE SEQUENCE [LARGE SCALE GENOMIC DNA]</scope>
</reference>
<dbReference type="EMBL" id="FO203512">
    <property type="protein sequence ID" value="CCK75665.1"/>
    <property type="molecule type" value="Genomic_DNA"/>
</dbReference>